<protein>
    <submittedName>
        <fullName evidence="1">DUF4442 domain-containing protein</fullName>
    </submittedName>
</protein>
<comment type="caution">
    <text evidence="1">The sequence shown here is derived from an EMBL/GenBank/DDBJ whole genome shotgun (WGS) entry which is preliminary data.</text>
</comment>
<dbReference type="Gene3D" id="3.10.129.10">
    <property type="entry name" value="Hotdog Thioesterase"/>
    <property type="match status" value="1"/>
</dbReference>
<sequence length="167" mass="19416">MRLSPKALKWILRVYPPFFFQRIWIRKVHANFQQVDITIHKSVFNINANRTIFGGTIFSAVDPIHTLLLDQILRRSGVQKTVTWLKSASIDYRKPAAHHLYFSIILAPQEITEVLQQIQRYGKVVKTFEINILDKNGLLCARSNNEIYIRDLTFGTKSGKFDNLQQT</sequence>
<gene>
    <name evidence="1" type="ORF">ACFSR5_01075</name>
</gene>
<dbReference type="Pfam" id="PF14539">
    <property type="entry name" value="DUF4442"/>
    <property type="match status" value="1"/>
</dbReference>
<dbReference type="EMBL" id="JBHULR010000001">
    <property type="protein sequence ID" value="MFD2546229.1"/>
    <property type="molecule type" value="Genomic_DNA"/>
</dbReference>
<dbReference type="Proteomes" id="UP001597545">
    <property type="component" value="Unassembled WGS sequence"/>
</dbReference>
<dbReference type="SUPFAM" id="SSF54637">
    <property type="entry name" value="Thioesterase/thiol ester dehydrase-isomerase"/>
    <property type="match status" value="1"/>
</dbReference>
<dbReference type="InterPro" id="IPR029069">
    <property type="entry name" value="HotDog_dom_sf"/>
</dbReference>
<organism evidence="1 2">
    <name type="scientific">Sphingobacterium suaedae</name>
    <dbReference type="NCBI Taxonomy" id="1686402"/>
    <lineage>
        <taxon>Bacteria</taxon>
        <taxon>Pseudomonadati</taxon>
        <taxon>Bacteroidota</taxon>
        <taxon>Sphingobacteriia</taxon>
        <taxon>Sphingobacteriales</taxon>
        <taxon>Sphingobacteriaceae</taxon>
        <taxon>Sphingobacterium</taxon>
    </lineage>
</organism>
<name>A0ABW5KBV7_9SPHI</name>
<evidence type="ECO:0000313" key="2">
    <source>
        <dbReference type="Proteomes" id="UP001597545"/>
    </source>
</evidence>
<dbReference type="RefSeq" id="WP_380899815.1">
    <property type="nucleotide sequence ID" value="NZ_JBHULR010000001.1"/>
</dbReference>
<dbReference type="InterPro" id="IPR027961">
    <property type="entry name" value="DUF4442"/>
</dbReference>
<evidence type="ECO:0000313" key="1">
    <source>
        <dbReference type="EMBL" id="MFD2546229.1"/>
    </source>
</evidence>
<keyword evidence="2" id="KW-1185">Reference proteome</keyword>
<reference evidence="2" key="1">
    <citation type="journal article" date="2019" name="Int. J. Syst. Evol. Microbiol.">
        <title>The Global Catalogue of Microorganisms (GCM) 10K type strain sequencing project: providing services to taxonomists for standard genome sequencing and annotation.</title>
        <authorList>
            <consortium name="The Broad Institute Genomics Platform"/>
            <consortium name="The Broad Institute Genome Sequencing Center for Infectious Disease"/>
            <person name="Wu L."/>
            <person name="Ma J."/>
        </authorList>
    </citation>
    <scope>NUCLEOTIDE SEQUENCE [LARGE SCALE GENOMIC DNA]</scope>
    <source>
        <strain evidence="2">KCTC 42662</strain>
    </source>
</reference>
<proteinExistence type="predicted"/>
<accession>A0ABW5KBV7</accession>